<evidence type="ECO:0000256" key="2">
    <source>
        <dbReference type="ARBA" id="ARBA00010211"/>
    </source>
</evidence>
<evidence type="ECO:0000313" key="5">
    <source>
        <dbReference type="EMBL" id="NYT35248.1"/>
    </source>
</evidence>
<dbReference type="InterPro" id="IPR036663">
    <property type="entry name" value="Fumarylacetoacetase_C_sf"/>
</dbReference>
<evidence type="ECO:0000256" key="1">
    <source>
        <dbReference type="ARBA" id="ARBA00001946"/>
    </source>
</evidence>
<keyword evidence="5" id="KW-0378">Hydrolase</keyword>
<dbReference type="PANTHER" id="PTHR42796:SF4">
    <property type="entry name" value="FUMARYLACETOACETATE HYDROLASE DOMAIN-CONTAINING PROTEIN 2A"/>
    <property type="match status" value="1"/>
</dbReference>
<evidence type="ECO:0000256" key="3">
    <source>
        <dbReference type="ARBA" id="ARBA00022723"/>
    </source>
</evidence>
<dbReference type="OrthoDB" id="9805307at2"/>
<feature type="domain" description="Fumarylacetoacetase-like C-terminal" evidence="4">
    <location>
        <begin position="77"/>
        <end position="280"/>
    </location>
</feature>
<dbReference type="Proteomes" id="UP000580517">
    <property type="component" value="Unassembled WGS sequence"/>
</dbReference>
<dbReference type="Gene3D" id="3.90.850.10">
    <property type="entry name" value="Fumarylacetoacetase-like, C-terminal domain"/>
    <property type="match status" value="1"/>
</dbReference>
<dbReference type="InterPro" id="IPR051121">
    <property type="entry name" value="FAH"/>
</dbReference>
<proteinExistence type="inferred from homology"/>
<sequence length="286" mass="31265">MRLISYTNVHSESAFCAVCGDDGIVDLSGRMNIHELGHALRTVGASDILEQASGKQADLPMSAIVSYLPVIPDPARIFCIGLNYEAHRIEAVRERTPHPTIFLRLPQSQVGHGQPLICPAESDSFDFEGEIALVIGRRGRRIKPEHAWSHIFGISAYNDASVRDWQAHATQWGPGKNFPATGAFGPSLVGIGLFDENEIIELKTTLNDVVVQQADTSMLIFPIPELIAYISTFTELLPGDVIVTGTPGGVGFKRNPPLFMKQGDRVSVEVSRVGRLTNRIIKEILS</sequence>
<keyword evidence="3" id="KW-0479">Metal-binding</keyword>
<dbReference type="Pfam" id="PF01557">
    <property type="entry name" value="FAA_hydrolase"/>
    <property type="match status" value="1"/>
</dbReference>
<comment type="cofactor">
    <cofactor evidence="1">
        <name>Mg(2+)</name>
        <dbReference type="ChEBI" id="CHEBI:18420"/>
    </cofactor>
</comment>
<dbReference type="EMBL" id="JACCEW010000001">
    <property type="protein sequence ID" value="NYT35248.1"/>
    <property type="molecule type" value="Genomic_DNA"/>
</dbReference>
<reference evidence="5 6" key="1">
    <citation type="submission" date="2020-07" db="EMBL/GenBank/DDBJ databases">
        <title>Taxonomic revisions and descriptions of new bacterial species based on genomic comparisons in the high-G+C-content subgroup of the family Alcaligenaceae.</title>
        <authorList>
            <person name="Szabo A."/>
            <person name="Felfoldi T."/>
        </authorList>
    </citation>
    <scope>NUCLEOTIDE SEQUENCE [LARGE SCALE GENOMIC DNA]</scope>
    <source>
        <strain evidence="5 6">DSM 25264</strain>
    </source>
</reference>
<dbReference type="GO" id="GO:0044281">
    <property type="term" value="P:small molecule metabolic process"/>
    <property type="evidence" value="ECO:0007669"/>
    <property type="project" value="UniProtKB-ARBA"/>
</dbReference>
<name>A0A853F5X5_9BURK</name>
<dbReference type="PANTHER" id="PTHR42796">
    <property type="entry name" value="FUMARYLACETOACETATE HYDROLASE DOMAIN-CONTAINING PROTEIN 2A-RELATED"/>
    <property type="match status" value="1"/>
</dbReference>
<dbReference type="AlphaFoldDB" id="A0A853F5X5"/>
<comment type="caution">
    <text evidence="5">The sequence shown here is derived from an EMBL/GenBank/DDBJ whole genome shotgun (WGS) entry which is preliminary data.</text>
</comment>
<comment type="similarity">
    <text evidence="2">Belongs to the FAH family.</text>
</comment>
<keyword evidence="6" id="KW-1185">Reference proteome</keyword>
<dbReference type="RefSeq" id="WP_129967139.1">
    <property type="nucleotide sequence ID" value="NZ_JACCEW010000001.1"/>
</dbReference>
<organism evidence="5 6">
    <name type="scientific">Allopusillimonas soli</name>
    <dbReference type="NCBI Taxonomy" id="659016"/>
    <lineage>
        <taxon>Bacteria</taxon>
        <taxon>Pseudomonadati</taxon>
        <taxon>Pseudomonadota</taxon>
        <taxon>Betaproteobacteria</taxon>
        <taxon>Burkholderiales</taxon>
        <taxon>Alcaligenaceae</taxon>
        <taxon>Allopusillimonas</taxon>
    </lineage>
</organism>
<gene>
    <name evidence="5" type="ORF">H0A68_00035</name>
</gene>
<evidence type="ECO:0000313" key="6">
    <source>
        <dbReference type="Proteomes" id="UP000580517"/>
    </source>
</evidence>
<dbReference type="InterPro" id="IPR011234">
    <property type="entry name" value="Fumarylacetoacetase-like_C"/>
</dbReference>
<dbReference type="GO" id="GO:0016787">
    <property type="term" value="F:hydrolase activity"/>
    <property type="evidence" value="ECO:0007669"/>
    <property type="project" value="UniProtKB-KW"/>
</dbReference>
<protein>
    <submittedName>
        <fullName evidence="5">Fumarylacetoacetate hydrolase family protein</fullName>
    </submittedName>
</protein>
<evidence type="ECO:0000259" key="4">
    <source>
        <dbReference type="Pfam" id="PF01557"/>
    </source>
</evidence>
<dbReference type="SUPFAM" id="SSF56529">
    <property type="entry name" value="FAH"/>
    <property type="match status" value="1"/>
</dbReference>
<accession>A0A853F5X5</accession>
<dbReference type="GO" id="GO:0046872">
    <property type="term" value="F:metal ion binding"/>
    <property type="evidence" value="ECO:0007669"/>
    <property type="project" value="UniProtKB-KW"/>
</dbReference>